<gene>
    <name evidence="1" type="ORF">AaE_013752</name>
</gene>
<dbReference type="PANTHER" id="PTHR10492:SF57">
    <property type="entry name" value="ATP-DEPENDENT DNA HELICASE"/>
    <property type="match status" value="1"/>
</dbReference>
<name>A0A6A4Z9A9_APHAT</name>
<feature type="non-terminal residue" evidence="1">
    <location>
        <position position="575"/>
    </location>
</feature>
<comment type="caution">
    <text evidence="1">The sequence shown here is derived from an EMBL/GenBank/DDBJ whole genome shotgun (WGS) entry which is preliminary data.</text>
</comment>
<dbReference type="VEuPathDB" id="FungiDB:H257_02145"/>
<evidence type="ECO:0000313" key="1">
    <source>
        <dbReference type="EMBL" id="KAF0707135.1"/>
    </source>
</evidence>
<dbReference type="AlphaFoldDB" id="A0A6A4Z9A9"/>
<accession>A0A6A4Z9A9</accession>
<organism evidence="1 2">
    <name type="scientific">Aphanomyces astaci</name>
    <name type="common">Crayfish plague agent</name>
    <dbReference type="NCBI Taxonomy" id="112090"/>
    <lineage>
        <taxon>Eukaryota</taxon>
        <taxon>Sar</taxon>
        <taxon>Stramenopiles</taxon>
        <taxon>Oomycota</taxon>
        <taxon>Saprolegniomycetes</taxon>
        <taxon>Saprolegniales</taxon>
        <taxon>Verrucalvaceae</taxon>
        <taxon>Aphanomyces</taxon>
    </lineage>
</organism>
<dbReference type="EMBL" id="VJMI01019520">
    <property type="protein sequence ID" value="KAF0707135.1"/>
    <property type="molecule type" value="Genomic_DNA"/>
</dbReference>
<dbReference type="PANTHER" id="PTHR10492">
    <property type="match status" value="1"/>
</dbReference>
<evidence type="ECO:0008006" key="3">
    <source>
        <dbReference type="Google" id="ProtNLM"/>
    </source>
</evidence>
<sequence length="575" mass="67343">MGGPGWEYTMTKTDGKSLPLRAFFNYWLQERDGDDFSDMLHRSSMLFKMYTTVGFVRVEINRLRYISQNGDKLRFDLAPQRPHQLHRAFKFQKHGMPHVHMLLIMEDKDKFRTVADINSVVSARIPDENQELPATRVSEELHYPYVHACAIRRQWTADSKCEGLHRQDWQVQERLSAAPASYHNRGVDRYAKYRRDTAADQYCVPHNPYLVHKYNCHINVEVCTSIKAVKYLYKYVGKGSDRIPYAVFTDRERQPEAREYVEGHYVIFLEAITRIRGYDLQRMSHAVEVLPVHEKDQQHCTYDETHDAESVVARNQKTKLISFFLACAQGLTGIDGVSVKNCLYLDFPQYFRFDQKTKLWVERKNHIKVIDRIDSVSLRQKERFYIRTLLCRKYGPTSFEDLRTVHGTLYPTYEEAALSMGLLENDEECVVCIRQATLDCMDGQLHELFANILVHCLPANTRALFDQFKAKFMDKRLRDLRRCNETLPEPLSEDMMLGKAMFYSLKSIDNCFQHHRMSLLDYPTLPQLHEFEVFRDLGERQLLNDPRSRLYVVTSYTRAALDDVLATAATMTDED</sequence>
<evidence type="ECO:0000313" key="2">
    <source>
        <dbReference type="Proteomes" id="UP000469452"/>
    </source>
</evidence>
<protein>
    <recommendedName>
        <fullName evidence="3">Helitron helicase-like domain-containing protein</fullName>
    </recommendedName>
</protein>
<dbReference type="Proteomes" id="UP000469452">
    <property type="component" value="Unassembled WGS sequence"/>
</dbReference>
<proteinExistence type="predicted"/>
<reference evidence="1 2" key="1">
    <citation type="submission" date="2019-06" db="EMBL/GenBank/DDBJ databases">
        <title>Genomics analysis of Aphanomyces spp. identifies a new class of oomycete effector associated with host adaptation.</title>
        <authorList>
            <person name="Gaulin E."/>
        </authorList>
    </citation>
    <scope>NUCLEOTIDE SEQUENCE [LARGE SCALE GENOMIC DNA]</scope>
    <source>
        <strain evidence="1 2">E</strain>
    </source>
</reference>